<dbReference type="Gramene" id="Manes.08G083800.1.v8.1">
    <property type="protein sequence ID" value="Manes.08G083800.1.v8.1.CDS.1"/>
    <property type="gene ID" value="Manes.08G083800.v8.1"/>
</dbReference>
<evidence type="ECO:0000256" key="4">
    <source>
        <dbReference type="SAM" id="SignalP"/>
    </source>
</evidence>
<evidence type="ECO:0000313" key="6">
    <source>
        <dbReference type="EMBL" id="OAY43617.1"/>
    </source>
</evidence>
<keyword evidence="7" id="KW-1185">Reference proteome</keyword>
<reference evidence="7" key="1">
    <citation type="journal article" date="2016" name="Nat. Biotechnol.">
        <title>Sequencing wild and cultivated cassava and related species reveals extensive interspecific hybridization and genetic diversity.</title>
        <authorList>
            <person name="Bredeson J.V."/>
            <person name="Lyons J.B."/>
            <person name="Prochnik S.E."/>
            <person name="Wu G.A."/>
            <person name="Ha C.M."/>
            <person name="Edsinger-Gonzales E."/>
            <person name="Grimwood J."/>
            <person name="Schmutz J."/>
            <person name="Rabbi I.Y."/>
            <person name="Egesi C."/>
            <person name="Nauluvula P."/>
            <person name="Lebot V."/>
            <person name="Ndunguru J."/>
            <person name="Mkamilo G."/>
            <person name="Bart R.S."/>
            <person name="Setter T.L."/>
            <person name="Gleadow R.M."/>
            <person name="Kulakow P."/>
            <person name="Ferguson M.E."/>
            <person name="Rounsley S."/>
            <person name="Rokhsar D.S."/>
        </authorList>
    </citation>
    <scope>NUCLEOTIDE SEQUENCE [LARGE SCALE GENOMIC DNA]</scope>
    <source>
        <strain evidence="7">cv. AM560-2</strain>
    </source>
</reference>
<keyword evidence="3" id="KW-1133">Transmembrane helix</keyword>
<keyword evidence="3" id="KW-0812">Transmembrane</keyword>
<feature type="transmembrane region" description="Helical" evidence="3">
    <location>
        <begin position="294"/>
        <end position="316"/>
    </location>
</feature>
<comment type="similarity">
    <text evidence="1">Belongs to the leguminous lectin family.</text>
</comment>
<dbReference type="PANTHER" id="PTHR32401:SF16">
    <property type="entry name" value="CONCANAVALIN A-LIKE LECTIN FAMILY PROTEIN"/>
    <property type="match status" value="1"/>
</dbReference>
<organism evidence="6 7">
    <name type="scientific">Manihot esculenta</name>
    <name type="common">Cassava</name>
    <name type="synonym">Jatropha manihot</name>
    <dbReference type="NCBI Taxonomy" id="3983"/>
    <lineage>
        <taxon>Eukaryota</taxon>
        <taxon>Viridiplantae</taxon>
        <taxon>Streptophyta</taxon>
        <taxon>Embryophyta</taxon>
        <taxon>Tracheophyta</taxon>
        <taxon>Spermatophyta</taxon>
        <taxon>Magnoliopsida</taxon>
        <taxon>eudicotyledons</taxon>
        <taxon>Gunneridae</taxon>
        <taxon>Pentapetalae</taxon>
        <taxon>rosids</taxon>
        <taxon>fabids</taxon>
        <taxon>Malpighiales</taxon>
        <taxon>Euphorbiaceae</taxon>
        <taxon>Crotonoideae</taxon>
        <taxon>Manihoteae</taxon>
        <taxon>Manihot</taxon>
    </lineage>
</organism>
<dbReference type="EMBL" id="CM004394">
    <property type="protein sequence ID" value="OAY43617.1"/>
    <property type="molecule type" value="Genomic_DNA"/>
</dbReference>
<evidence type="ECO:0000256" key="1">
    <source>
        <dbReference type="ARBA" id="ARBA00007606"/>
    </source>
</evidence>
<feature type="signal peptide" evidence="4">
    <location>
        <begin position="1"/>
        <end position="24"/>
    </location>
</feature>
<dbReference type="AlphaFoldDB" id="A0A2C9VEI2"/>
<keyword evidence="3" id="KW-0472">Membrane</keyword>
<keyword evidence="2" id="KW-0430">Lectin</keyword>
<sequence>MAAFFISACFIALNFLIFHPEMLSAYSNSSFTFESFDKNSNFEYFFALYGDAYAVNNESTLQLTRSVSSSAGRVMYKKPIKLVEGKPVNLISFSTQFSFSMSPDNGDGLAFIMVSDAFNASSFDNIPFGLSLRSKESNSELLVEFDTKRDTKYGDLNDNHVGINVGGLLSVEVKNASSANIVLNDGKRLSSWIDYEASSKRLEVRLSRFGDIKPTDPLLSYPIDLPKLWKDDKIFIGLSSSNGNSSQACFIHSWSFELRHVPQWMHSEPLDPQEFAKTEKPVVVHKRSACVLRVLAAMMFGTACGALGAFIVLYLWTIFGNRRPVVPEECCVESVDFEYKKFKVVVEKAVEDGKQ</sequence>
<dbReference type="InterPro" id="IPR050258">
    <property type="entry name" value="Leguminous_Lectin"/>
</dbReference>
<dbReference type="CDD" id="cd06899">
    <property type="entry name" value="lectin_legume_LecRK_Arcelin_ConA"/>
    <property type="match status" value="1"/>
</dbReference>
<dbReference type="Proteomes" id="UP000091857">
    <property type="component" value="Chromosome 8"/>
</dbReference>
<protein>
    <recommendedName>
        <fullName evidence="5">Legume lectin domain-containing protein</fullName>
    </recommendedName>
</protein>
<evidence type="ECO:0000259" key="5">
    <source>
        <dbReference type="Pfam" id="PF00139"/>
    </source>
</evidence>
<dbReference type="Gene3D" id="2.60.120.200">
    <property type="match status" value="1"/>
</dbReference>
<dbReference type="InterPro" id="IPR013320">
    <property type="entry name" value="ConA-like_dom_sf"/>
</dbReference>
<dbReference type="PANTHER" id="PTHR32401">
    <property type="entry name" value="CONCANAVALIN A-LIKE LECTIN FAMILY PROTEIN"/>
    <property type="match status" value="1"/>
</dbReference>
<keyword evidence="4" id="KW-0732">Signal</keyword>
<evidence type="ECO:0000256" key="3">
    <source>
        <dbReference type="SAM" id="Phobius"/>
    </source>
</evidence>
<dbReference type="STRING" id="3983.A0A2C9VEI2"/>
<dbReference type="GO" id="GO:0030246">
    <property type="term" value="F:carbohydrate binding"/>
    <property type="evidence" value="ECO:0007669"/>
    <property type="project" value="UniProtKB-KW"/>
</dbReference>
<dbReference type="SUPFAM" id="SSF49899">
    <property type="entry name" value="Concanavalin A-like lectins/glucanases"/>
    <property type="match status" value="1"/>
</dbReference>
<proteinExistence type="inferred from homology"/>
<evidence type="ECO:0000313" key="7">
    <source>
        <dbReference type="Proteomes" id="UP000091857"/>
    </source>
</evidence>
<dbReference type="InterPro" id="IPR001220">
    <property type="entry name" value="Legume_lectin_dom"/>
</dbReference>
<comment type="caution">
    <text evidence="6">The sequence shown here is derived from an EMBL/GenBank/DDBJ whole genome shotgun (WGS) entry which is preliminary data.</text>
</comment>
<feature type="domain" description="Legume lectin" evidence="5">
    <location>
        <begin position="29"/>
        <end position="269"/>
    </location>
</feature>
<dbReference type="OMA" id="PQWMHSE"/>
<accession>A0A2C9VEI2</accession>
<feature type="chain" id="PRO_5012226185" description="Legume lectin domain-containing protein" evidence="4">
    <location>
        <begin position="25"/>
        <end position="355"/>
    </location>
</feature>
<name>A0A2C9VEI2_MANES</name>
<gene>
    <name evidence="6" type="ORF">MANES_08G083800v8</name>
</gene>
<dbReference type="OrthoDB" id="2019747at2759"/>
<evidence type="ECO:0000256" key="2">
    <source>
        <dbReference type="ARBA" id="ARBA00022734"/>
    </source>
</evidence>
<dbReference type="Pfam" id="PF00139">
    <property type="entry name" value="Lectin_legB"/>
    <property type="match status" value="1"/>
</dbReference>